<dbReference type="Pfam" id="PF02014">
    <property type="entry name" value="Reeler"/>
    <property type="match status" value="1"/>
</dbReference>
<dbReference type="OrthoDB" id="347314at2759"/>
<dbReference type="Gene3D" id="2.60.40.4060">
    <property type="entry name" value="Reeler domain"/>
    <property type="match status" value="1"/>
</dbReference>
<evidence type="ECO:0000256" key="6">
    <source>
        <dbReference type="ARBA" id="ARBA00023157"/>
    </source>
</evidence>
<keyword evidence="6" id="KW-1015">Disulfide bond</keyword>
<dbReference type="PROSITE" id="PS51020">
    <property type="entry name" value="SPONDIN"/>
    <property type="match status" value="1"/>
</dbReference>
<dbReference type="Gene3D" id="2.20.100.10">
    <property type="entry name" value="Thrombospondin type-1 (TSP1) repeat"/>
    <property type="match status" value="1"/>
</dbReference>
<evidence type="ECO:0000256" key="8">
    <source>
        <dbReference type="SAM" id="MobiDB-lite"/>
    </source>
</evidence>
<dbReference type="NCBIfam" id="NF038123">
    <property type="entry name" value="NF038123_dom"/>
    <property type="match status" value="1"/>
</dbReference>
<dbReference type="InterPro" id="IPR036383">
    <property type="entry name" value="TSP1_rpt_sf"/>
</dbReference>
<organism evidence="12 13">
    <name type="scientific">Bicyclus anynana</name>
    <name type="common">Squinting bush brown butterfly</name>
    <dbReference type="NCBI Taxonomy" id="110368"/>
    <lineage>
        <taxon>Eukaryota</taxon>
        <taxon>Metazoa</taxon>
        <taxon>Ecdysozoa</taxon>
        <taxon>Arthropoda</taxon>
        <taxon>Hexapoda</taxon>
        <taxon>Insecta</taxon>
        <taxon>Pterygota</taxon>
        <taxon>Neoptera</taxon>
        <taxon>Endopterygota</taxon>
        <taxon>Lepidoptera</taxon>
        <taxon>Glossata</taxon>
        <taxon>Ditrysia</taxon>
        <taxon>Papilionoidea</taxon>
        <taxon>Nymphalidae</taxon>
        <taxon>Satyrinae</taxon>
        <taxon>Satyrini</taxon>
        <taxon>Mycalesina</taxon>
        <taxon>Bicyclus</taxon>
    </lineage>
</organism>
<accession>A0A6J1MVK3</accession>
<feature type="signal peptide" evidence="9">
    <location>
        <begin position="1"/>
        <end position="17"/>
    </location>
</feature>
<dbReference type="InterPro" id="IPR038678">
    <property type="entry name" value="Spondin_N_sf"/>
</dbReference>
<name>A0A6J1MVK3_BICAN</name>
<keyword evidence="12" id="KW-1185">Reference proteome</keyword>
<dbReference type="SUPFAM" id="SSF82895">
    <property type="entry name" value="TSP-1 type 1 repeat"/>
    <property type="match status" value="1"/>
</dbReference>
<dbReference type="InterPro" id="IPR000884">
    <property type="entry name" value="TSP1_rpt"/>
</dbReference>
<dbReference type="InterPro" id="IPR042307">
    <property type="entry name" value="Reeler_sf"/>
</dbReference>
<keyword evidence="3" id="KW-0272">Extracellular matrix</keyword>
<feature type="chain" id="PRO_5045195394" description="Spondin-1" evidence="9">
    <location>
        <begin position="18"/>
        <end position="517"/>
    </location>
</feature>
<reference evidence="13" key="1">
    <citation type="submission" date="2025-08" db="UniProtKB">
        <authorList>
            <consortium name="RefSeq"/>
        </authorList>
    </citation>
    <scope>IDENTIFICATION</scope>
</reference>
<feature type="domain" description="Reelin" evidence="10">
    <location>
        <begin position="7"/>
        <end position="186"/>
    </location>
</feature>
<sequence length="517" mass="59179">MYIKIVILLLTVSAVSGLPGLCDQTPRQAKVLTPSENNYFRLTIDTKNSSVYGLAQTYVLILESYEKVRPFRWFMITVEDASVDNNTMNFDYRSVDVGSLKTLDTNRLARYSERCYNSVENSDNSEKLRVEVHWVSPKENIQNKDQTVRLRAMVAENEEVWYVGDDLTLVLKKDDSKPLDQLPTTPLEKCYLCSEARYEVVFQGQWSRMLHPHQYPSKPDENEYSHMIGASHAYDYTLWKPDDNASPGLKTLAETANVTELEREIINAMSLEGGTRTLIRGKRRRHPYMSEPSDSIFRVDRIHHMFSVVVAIKPSPDWFLGVTRFELCTKLGWLEESTIPLYPWDAGVRDGISYESPTSVTTPVDAISRVAFGSFDKQSPFYQLNLNDMKPFAYLHVERLAVYPLKEDCEKEPTDEGDQEQENEAENLEEHIEEPVVQALSDNARNVCAVTKWSEWSQCMPYTGACGPGTQVRTRDKISNVNLHSQVDVEENPEVCRQSYNSGLTEFQECFVDCSDN</sequence>
<evidence type="ECO:0000256" key="5">
    <source>
        <dbReference type="ARBA" id="ARBA00022889"/>
    </source>
</evidence>
<dbReference type="SMART" id="SM00209">
    <property type="entry name" value="TSP1"/>
    <property type="match status" value="1"/>
</dbReference>
<dbReference type="PROSITE" id="PS50092">
    <property type="entry name" value="TSP1"/>
    <property type="match status" value="1"/>
</dbReference>
<keyword evidence="5" id="KW-0130">Cell adhesion</keyword>
<evidence type="ECO:0000256" key="3">
    <source>
        <dbReference type="ARBA" id="ARBA00022530"/>
    </source>
</evidence>
<gene>
    <name evidence="13" type="primary">LOC112043356</name>
</gene>
<evidence type="ECO:0000259" key="10">
    <source>
        <dbReference type="PROSITE" id="PS51019"/>
    </source>
</evidence>
<feature type="compositionally biased region" description="Acidic residues" evidence="8">
    <location>
        <begin position="415"/>
        <end position="427"/>
    </location>
</feature>
<dbReference type="GeneID" id="112043356"/>
<evidence type="ECO:0000256" key="7">
    <source>
        <dbReference type="ARBA" id="ARBA00030964"/>
    </source>
</evidence>
<evidence type="ECO:0000259" key="11">
    <source>
        <dbReference type="PROSITE" id="PS51020"/>
    </source>
</evidence>
<feature type="region of interest" description="Disordered" evidence="8">
    <location>
        <begin position="408"/>
        <end position="427"/>
    </location>
</feature>
<evidence type="ECO:0000256" key="9">
    <source>
        <dbReference type="SAM" id="SignalP"/>
    </source>
</evidence>
<proteinExistence type="predicted"/>
<dbReference type="PANTHER" id="PTHR11311:SF16">
    <property type="entry name" value="SPONDIN-1"/>
    <property type="match status" value="1"/>
</dbReference>
<dbReference type="AlphaFoldDB" id="A0A6J1MVK3"/>
<dbReference type="PROSITE" id="PS51019">
    <property type="entry name" value="REELIN"/>
    <property type="match status" value="1"/>
</dbReference>
<dbReference type="Pfam" id="PF06468">
    <property type="entry name" value="Spond_N"/>
    <property type="match status" value="1"/>
</dbReference>
<evidence type="ECO:0000256" key="2">
    <source>
        <dbReference type="ARBA" id="ARBA00019594"/>
    </source>
</evidence>
<dbReference type="GO" id="GO:0031012">
    <property type="term" value="C:extracellular matrix"/>
    <property type="evidence" value="ECO:0007669"/>
    <property type="project" value="TreeGrafter"/>
</dbReference>
<keyword evidence="4" id="KW-0677">Repeat</keyword>
<evidence type="ECO:0000256" key="1">
    <source>
        <dbReference type="ARBA" id="ARBA00004498"/>
    </source>
</evidence>
<dbReference type="Proteomes" id="UP001652582">
    <property type="component" value="Chromosome 22"/>
</dbReference>
<dbReference type="InterPro" id="IPR051418">
    <property type="entry name" value="Spondin/Thrombospondin_T1"/>
</dbReference>
<dbReference type="Gene3D" id="2.60.40.2130">
    <property type="entry name" value="F-spondin domain"/>
    <property type="match status" value="1"/>
</dbReference>
<dbReference type="KEGG" id="bany:112043356"/>
<dbReference type="InterPro" id="IPR002861">
    <property type="entry name" value="Reeler_dom"/>
</dbReference>
<comment type="subcellular location">
    <subcellularLocation>
        <location evidence="1">Secreted</location>
        <location evidence="1">Extracellular space</location>
        <location evidence="1">Extracellular matrix</location>
    </subcellularLocation>
</comment>
<keyword evidence="3" id="KW-0964">Secreted</keyword>
<evidence type="ECO:0000313" key="12">
    <source>
        <dbReference type="Proteomes" id="UP001652582"/>
    </source>
</evidence>
<dbReference type="PANTHER" id="PTHR11311">
    <property type="entry name" value="SPONDIN"/>
    <property type="match status" value="1"/>
</dbReference>
<keyword evidence="9" id="KW-0732">Signal</keyword>
<dbReference type="InterPro" id="IPR009465">
    <property type="entry name" value="Spondin_N"/>
</dbReference>
<evidence type="ECO:0000256" key="4">
    <source>
        <dbReference type="ARBA" id="ARBA00022737"/>
    </source>
</evidence>
<feature type="domain" description="Spondin" evidence="11">
    <location>
        <begin position="186"/>
        <end position="380"/>
    </location>
</feature>
<evidence type="ECO:0000313" key="13">
    <source>
        <dbReference type="RefSeq" id="XP_023934506.2"/>
    </source>
</evidence>
<dbReference type="GO" id="GO:0007155">
    <property type="term" value="P:cell adhesion"/>
    <property type="evidence" value="ECO:0007669"/>
    <property type="project" value="UniProtKB-KW"/>
</dbReference>
<dbReference type="RefSeq" id="XP_023934506.2">
    <property type="nucleotide sequence ID" value="XM_024078738.2"/>
</dbReference>
<protein>
    <recommendedName>
        <fullName evidence="2">Spondin-1</fullName>
    </recommendedName>
    <alternativeName>
        <fullName evidence="7">F-spondin</fullName>
    </alternativeName>
</protein>